<evidence type="ECO:0000256" key="1">
    <source>
        <dbReference type="SAM" id="MobiDB-lite"/>
    </source>
</evidence>
<dbReference type="OrthoDB" id="9858132at2"/>
<reference evidence="3 4" key="1">
    <citation type="submission" date="2019-09" db="EMBL/GenBank/DDBJ databases">
        <title>Draft genome sequence of the thermophilic Saccharopolyspora hirsuta VKM Ac-666T.</title>
        <authorList>
            <person name="Lobastova T.G."/>
            <person name="Fokina V."/>
            <person name="Bragin E.Y."/>
            <person name="Shtratnikova V.Y."/>
            <person name="Starodumova I.P."/>
            <person name="Tarlachkov S.V."/>
            <person name="Donova M.V."/>
        </authorList>
    </citation>
    <scope>NUCLEOTIDE SEQUENCE [LARGE SCALE GENOMIC DNA]</scope>
    <source>
        <strain evidence="3 4">VKM Ac-666</strain>
    </source>
</reference>
<proteinExistence type="predicted"/>
<feature type="transmembrane region" description="Helical" evidence="2">
    <location>
        <begin position="122"/>
        <end position="150"/>
    </location>
</feature>
<feature type="transmembrane region" description="Helical" evidence="2">
    <location>
        <begin position="39"/>
        <end position="57"/>
    </location>
</feature>
<evidence type="ECO:0000256" key="2">
    <source>
        <dbReference type="SAM" id="Phobius"/>
    </source>
</evidence>
<sequence length="318" mass="33972">MSSFRPEPKRTPFQIALWGVVVMSASSTIAALWVQQTALVLLFNVTFLLALGVAKTLRERQLEDHARESEPSDEEHAADAGEQQPARRSITLPRDAKVVLLVELVVALAGGALHLLQIEGVIGFGSVIATTLLLAGSASIAFGILLRSLFHRFGTPGRWTDAVATAGVLAAFPLLCWLGYSAGRRNGHCSVRHPDGTEQDYTCVPHEPGEYLLVSDIGSQLGRPVLGAALVVALFIAAAVAIGVPDRGNRSILRQNLICAALVSAVPATVFALELGAAPKLDKAWSALAVLVVFLPPAIHAIRRRVRLERMRKAGTPR</sequence>
<feature type="compositionally biased region" description="Basic and acidic residues" evidence="1">
    <location>
        <begin position="62"/>
        <end position="79"/>
    </location>
</feature>
<name>A0A5M7BTY7_SACHI</name>
<evidence type="ECO:0000313" key="4">
    <source>
        <dbReference type="Proteomes" id="UP000323946"/>
    </source>
</evidence>
<comment type="caution">
    <text evidence="3">The sequence shown here is derived from an EMBL/GenBank/DDBJ whole genome shotgun (WGS) entry which is preliminary data.</text>
</comment>
<feature type="transmembrane region" description="Helical" evidence="2">
    <location>
        <begin position="162"/>
        <end position="180"/>
    </location>
</feature>
<organism evidence="3 4">
    <name type="scientific">Saccharopolyspora hirsuta</name>
    <dbReference type="NCBI Taxonomy" id="1837"/>
    <lineage>
        <taxon>Bacteria</taxon>
        <taxon>Bacillati</taxon>
        <taxon>Actinomycetota</taxon>
        <taxon>Actinomycetes</taxon>
        <taxon>Pseudonocardiales</taxon>
        <taxon>Pseudonocardiaceae</taxon>
        <taxon>Saccharopolyspora</taxon>
    </lineage>
</organism>
<feature type="transmembrane region" description="Helical" evidence="2">
    <location>
        <begin position="225"/>
        <end position="245"/>
    </location>
</feature>
<feature type="region of interest" description="Disordered" evidence="1">
    <location>
        <begin position="62"/>
        <end position="86"/>
    </location>
</feature>
<feature type="transmembrane region" description="Helical" evidence="2">
    <location>
        <begin position="98"/>
        <end position="116"/>
    </location>
</feature>
<dbReference type="EMBL" id="VWPH01000007">
    <property type="protein sequence ID" value="KAA5832580.1"/>
    <property type="molecule type" value="Genomic_DNA"/>
</dbReference>
<feature type="transmembrane region" description="Helical" evidence="2">
    <location>
        <begin position="257"/>
        <end position="278"/>
    </location>
</feature>
<keyword evidence="2" id="KW-0812">Transmembrane</keyword>
<dbReference type="Proteomes" id="UP000323946">
    <property type="component" value="Unassembled WGS sequence"/>
</dbReference>
<protein>
    <submittedName>
        <fullName evidence="3">Uncharacterized protein</fullName>
    </submittedName>
</protein>
<feature type="transmembrane region" description="Helical" evidence="2">
    <location>
        <begin position="284"/>
        <end position="302"/>
    </location>
</feature>
<dbReference type="AlphaFoldDB" id="A0A5M7BTY7"/>
<keyword evidence="4" id="KW-1185">Reference proteome</keyword>
<feature type="transmembrane region" description="Helical" evidence="2">
    <location>
        <begin position="12"/>
        <end position="33"/>
    </location>
</feature>
<accession>A0A5M7BTY7</accession>
<keyword evidence="2" id="KW-1133">Transmembrane helix</keyword>
<evidence type="ECO:0000313" key="3">
    <source>
        <dbReference type="EMBL" id="KAA5832580.1"/>
    </source>
</evidence>
<keyword evidence="2" id="KW-0472">Membrane</keyword>
<dbReference type="RefSeq" id="WP_150067567.1">
    <property type="nucleotide sequence ID" value="NZ_VWPH01000007.1"/>
</dbReference>
<gene>
    <name evidence="3" type="ORF">F1721_16385</name>
</gene>